<protein>
    <recommendedName>
        <fullName evidence="2">Zinc-ribbon domain-containing protein</fullName>
    </recommendedName>
</protein>
<name>A0AAT9P4H6_9STAP</name>
<evidence type="ECO:0008006" key="2">
    <source>
        <dbReference type="Google" id="ProtNLM"/>
    </source>
</evidence>
<gene>
    <name evidence="1" type="ORF">KYI10_11095</name>
</gene>
<reference evidence="1" key="1">
    <citation type="submission" date="2021-07" db="EMBL/GenBank/DDBJ databases">
        <title>Prevalence and characterization of methicillin-resistant Macrococcus spp. in food producing animals and meat in Switzerland in 2019.</title>
        <authorList>
            <person name="Keller J.E."/>
            <person name="Schwendener S."/>
            <person name="Neuenschwander J."/>
            <person name="Overesch G."/>
            <person name="Perreten V."/>
        </authorList>
    </citation>
    <scope>NUCLEOTIDE SEQUENCE</scope>
    <source>
        <strain evidence="1">19Msa1099</strain>
    </source>
</reference>
<accession>A0AAT9P4H6</accession>
<evidence type="ECO:0000313" key="1">
    <source>
        <dbReference type="EMBL" id="QYA32845.1"/>
    </source>
</evidence>
<proteinExistence type="predicted"/>
<dbReference type="AlphaFoldDB" id="A0AAT9P4H6"/>
<organism evidence="1">
    <name type="scientific">Macrococcus psychrotolerans</name>
    <dbReference type="NCBI Taxonomy" id="3039389"/>
    <lineage>
        <taxon>Bacteria</taxon>
        <taxon>Bacillati</taxon>
        <taxon>Bacillota</taxon>
        <taxon>Bacilli</taxon>
        <taxon>Bacillales</taxon>
        <taxon>Staphylococcaceae</taxon>
        <taxon>Macrococcus</taxon>
    </lineage>
</organism>
<sequence>MAYTGQRKWYTKELLEICIDDMEVTGEKFTGVQKKGLNFTEFKIPCYVEGVKVGYGIRYFFRCYKCGRRVTKIYTIPNPTKDNITGCRHCLELNYISQQATKTQMDYEAHLLYRYGRMLDPNFKLDTITHTPCPWKPKNMHYKTYERIRHKYEMAQLKAQKKFIAMVGASMQRMEKHFGTYGIDIKNKY</sequence>
<dbReference type="EMBL" id="CP079955">
    <property type="protein sequence ID" value="QYA32845.1"/>
    <property type="molecule type" value="Genomic_DNA"/>
</dbReference>